<dbReference type="Proteomes" id="UP001652628">
    <property type="component" value="Chromosome 3"/>
</dbReference>
<keyword evidence="3" id="KW-1185">Reference proteome</keyword>
<reference evidence="4" key="1">
    <citation type="submission" date="2025-08" db="UniProtKB">
        <authorList>
            <consortium name="RefSeq"/>
        </authorList>
    </citation>
    <scope>IDENTIFICATION</scope>
</reference>
<gene>
    <name evidence="4" type="primary">LOC108012768</name>
</gene>
<protein>
    <submittedName>
        <fullName evidence="4">Uncharacterized protein</fullName>
    </submittedName>
</protein>
<feature type="compositionally biased region" description="Polar residues" evidence="2">
    <location>
        <begin position="82"/>
        <end position="92"/>
    </location>
</feature>
<dbReference type="RefSeq" id="XP_016933689.3">
    <property type="nucleotide sequence ID" value="XM_017078200.4"/>
</dbReference>
<feature type="region of interest" description="Disordered" evidence="2">
    <location>
        <begin position="74"/>
        <end position="107"/>
    </location>
</feature>
<feature type="compositionally biased region" description="Basic and acidic residues" evidence="2">
    <location>
        <begin position="93"/>
        <end position="107"/>
    </location>
</feature>
<name>A0AB39ZDK7_DROSZ</name>
<dbReference type="AlphaFoldDB" id="A0AB39ZDK7"/>
<evidence type="ECO:0000313" key="3">
    <source>
        <dbReference type="Proteomes" id="UP001652628"/>
    </source>
</evidence>
<sequence>MEQPDNDIIKVLEDEAKILGTTLALQNAGAQNNRLKLEVTRLEEILEKQRKVLQKAEDNRKEGELIFSTLLGLNNGTGSNLIDSTDPLNSEAPSKKSDEDEEKEFSQ</sequence>
<feature type="coiled-coil region" evidence="1">
    <location>
        <begin position="25"/>
        <end position="66"/>
    </location>
</feature>
<dbReference type="GeneID" id="108012768"/>
<evidence type="ECO:0000313" key="4">
    <source>
        <dbReference type="RefSeq" id="XP_016933689.3"/>
    </source>
</evidence>
<evidence type="ECO:0000256" key="1">
    <source>
        <dbReference type="SAM" id="Coils"/>
    </source>
</evidence>
<evidence type="ECO:0000256" key="2">
    <source>
        <dbReference type="SAM" id="MobiDB-lite"/>
    </source>
</evidence>
<accession>A0AB39ZDK7</accession>
<keyword evidence="1" id="KW-0175">Coiled coil</keyword>
<organism evidence="3 4">
    <name type="scientific">Drosophila suzukii</name>
    <name type="common">Spotted-wing drosophila fruit fly</name>
    <dbReference type="NCBI Taxonomy" id="28584"/>
    <lineage>
        <taxon>Eukaryota</taxon>
        <taxon>Metazoa</taxon>
        <taxon>Ecdysozoa</taxon>
        <taxon>Arthropoda</taxon>
        <taxon>Hexapoda</taxon>
        <taxon>Insecta</taxon>
        <taxon>Pterygota</taxon>
        <taxon>Neoptera</taxon>
        <taxon>Endopterygota</taxon>
        <taxon>Diptera</taxon>
        <taxon>Brachycera</taxon>
        <taxon>Muscomorpha</taxon>
        <taxon>Ephydroidea</taxon>
        <taxon>Drosophilidae</taxon>
        <taxon>Drosophila</taxon>
        <taxon>Sophophora</taxon>
    </lineage>
</organism>
<proteinExistence type="predicted"/>